<comment type="caution">
    <text evidence="1">The sequence shown here is derived from an EMBL/GenBank/DDBJ whole genome shotgun (WGS) entry which is preliminary data.</text>
</comment>
<keyword evidence="2" id="KW-1185">Reference proteome</keyword>
<dbReference type="Pfam" id="PF14169">
    <property type="entry name" value="YdjO"/>
    <property type="match status" value="1"/>
</dbReference>
<gene>
    <name evidence="1" type="ORF">EKG37_12055</name>
</gene>
<evidence type="ECO:0000313" key="2">
    <source>
        <dbReference type="Proteomes" id="UP000271374"/>
    </source>
</evidence>
<organism evidence="1 2">
    <name type="scientific">Bacillus yapensis</name>
    <dbReference type="NCBI Taxonomy" id="2492960"/>
    <lineage>
        <taxon>Bacteria</taxon>
        <taxon>Bacillati</taxon>
        <taxon>Bacillota</taxon>
        <taxon>Bacilli</taxon>
        <taxon>Bacillales</taxon>
        <taxon>Bacillaceae</taxon>
        <taxon>Bacillus</taxon>
    </lineage>
</organism>
<dbReference type="RefSeq" id="WP_126409031.1">
    <property type="nucleotide sequence ID" value="NZ_RXNT01000009.1"/>
</dbReference>
<dbReference type="OrthoDB" id="1955171at2"/>
<reference evidence="1 2" key="1">
    <citation type="submission" date="2018-12" db="EMBL/GenBank/DDBJ databases">
        <title>Bacillus yapensis draft genome sequence.</title>
        <authorList>
            <person name="Yu L."/>
            <person name="Xu X."/>
            <person name="Tang X."/>
        </authorList>
    </citation>
    <scope>NUCLEOTIDE SEQUENCE [LARGE SCALE GENOMIC DNA]</scope>
    <source>
        <strain evidence="1 2">XXST-01</strain>
    </source>
</reference>
<sequence>MGFGRRNQEEIVTEETKIWVCKSENCNAWVRDNFKSSETPTCPICKSDMEQTTRVLEVINNPGKHF</sequence>
<dbReference type="InterPro" id="IPR025916">
    <property type="entry name" value="YdjO"/>
</dbReference>
<protein>
    <submittedName>
        <fullName evidence="1">Cold-shock protein</fullName>
    </submittedName>
</protein>
<accession>A0A431W791</accession>
<dbReference type="AlphaFoldDB" id="A0A431W791"/>
<dbReference type="Proteomes" id="UP000271374">
    <property type="component" value="Unassembled WGS sequence"/>
</dbReference>
<name>A0A431W791_9BACI</name>
<proteinExistence type="predicted"/>
<dbReference type="EMBL" id="RXNT01000009">
    <property type="protein sequence ID" value="RTR31148.1"/>
    <property type="molecule type" value="Genomic_DNA"/>
</dbReference>
<evidence type="ECO:0000313" key="1">
    <source>
        <dbReference type="EMBL" id="RTR31148.1"/>
    </source>
</evidence>